<comment type="caution">
    <text evidence="1">The sequence shown here is derived from an EMBL/GenBank/DDBJ whole genome shotgun (WGS) entry which is preliminary data.</text>
</comment>
<dbReference type="EMBL" id="JXTB01000046">
    <property type="protein sequence ID" value="PON71109.1"/>
    <property type="molecule type" value="Genomic_DNA"/>
</dbReference>
<accession>A0A2P5DCU1</accession>
<organism evidence="1 2">
    <name type="scientific">Parasponia andersonii</name>
    <name type="common">Sponia andersonii</name>
    <dbReference type="NCBI Taxonomy" id="3476"/>
    <lineage>
        <taxon>Eukaryota</taxon>
        <taxon>Viridiplantae</taxon>
        <taxon>Streptophyta</taxon>
        <taxon>Embryophyta</taxon>
        <taxon>Tracheophyta</taxon>
        <taxon>Spermatophyta</taxon>
        <taxon>Magnoliopsida</taxon>
        <taxon>eudicotyledons</taxon>
        <taxon>Gunneridae</taxon>
        <taxon>Pentapetalae</taxon>
        <taxon>rosids</taxon>
        <taxon>fabids</taxon>
        <taxon>Rosales</taxon>
        <taxon>Cannabaceae</taxon>
        <taxon>Parasponia</taxon>
    </lineage>
</organism>
<reference evidence="2" key="1">
    <citation type="submission" date="2016-06" db="EMBL/GenBank/DDBJ databases">
        <title>Parallel loss of symbiosis genes in relatives of nitrogen-fixing non-legume Parasponia.</title>
        <authorList>
            <person name="Van Velzen R."/>
            <person name="Holmer R."/>
            <person name="Bu F."/>
            <person name="Rutten L."/>
            <person name="Van Zeijl A."/>
            <person name="Liu W."/>
            <person name="Santuari L."/>
            <person name="Cao Q."/>
            <person name="Sharma T."/>
            <person name="Shen D."/>
            <person name="Roswanjaya Y."/>
            <person name="Wardhani T."/>
            <person name="Kalhor M.S."/>
            <person name="Jansen J."/>
            <person name="Van den Hoogen J."/>
            <person name="Gungor B."/>
            <person name="Hartog M."/>
            <person name="Hontelez J."/>
            <person name="Verver J."/>
            <person name="Yang W.-C."/>
            <person name="Schijlen E."/>
            <person name="Repin R."/>
            <person name="Schilthuizen M."/>
            <person name="Schranz E."/>
            <person name="Heidstra R."/>
            <person name="Miyata K."/>
            <person name="Fedorova E."/>
            <person name="Kohlen W."/>
            <person name="Bisseling T."/>
            <person name="Smit S."/>
            <person name="Geurts R."/>
        </authorList>
    </citation>
    <scope>NUCLEOTIDE SEQUENCE [LARGE SCALE GENOMIC DNA]</scope>
    <source>
        <strain evidence="2">cv. WU1-14</strain>
    </source>
</reference>
<proteinExistence type="predicted"/>
<gene>
    <name evidence="1" type="ORF">PanWU01x14_075480</name>
</gene>
<evidence type="ECO:0000313" key="2">
    <source>
        <dbReference type="Proteomes" id="UP000237105"/>
    </source>
</evidence>
<keyword evidence="2" id="KW-1185">Reference proteome</keyword>
<protein>
    <submittedName>
        <fullName evidence="1">Uncharacterized protein</fullName>
    </submittedName>
</protein>
<sequence>RVSESEWVVHQAQPLSLLLKRPATPERDSSSLKHRTAAWVTLLHTVGKNLDLWIGPSASSRL</sequence>
<evidence type="ECO:0000313" key="1">
    <source>
        <dbReference type="EMBL" id="PON71109.1"/>
    </source>
</evidence>
<name>A0A2P5DCU1_PARAD</name>
<dbReference type="Proteomes" id="UP000237105">
    <property type="component" value="Unassembled WGS sequence"/>
</dbReference>
<dbReference type="AlphaFoldDB" id="A0A2P5DCU1"/>
<feature type="non-terminal residue" evidence="1">
    <location>
        <position position="1"/>
    </location>
</feature>